<dbReference type="RefSeq" id="WP_086029970.1">
    <property type="nucleotide sequence ID" value="NZ_LAPZ01000003.1"/>
</dbReference>
<feature type="transmembrane region" description="Helical" evidence="6">
    <location>
        <begin position="12"/>
        <end position="33"/>
    </location>
</feature>
<dbReference type="STRING" id="1635173.WH52_05605"/>
<proteinExistence type="predicted"/>
<dbReference type="PANTHER" id="PTHR33529">
    <property type="entry name" value="SLR0882 PROTEIN-RELATED"/>
    <property type="match status" value="1"/>
</dbReference>
<dbReference type="Pfam" id="PF03739">
    <property type="entry name" value="LptF_LptG"/>
    <property type="match status" value="1"/>
</dbReference>
<name>A0A1Y2PCP3_9FLAO</name>
<organism evidence="7 8">
    <name type="scientific">Tenacibaculum holothuriorum</name>
    <dbReference type="NCBI Taxonomy" id="1635173"/>
    <lineage>
        <taxon>Bacteria</taxon>
        <taxon>Pseudomonadati</taxon>
        <taxon>Bacteroidota</taxon>
        <taxon>Flavobacteriia</taxon>
        <taxon>Flavobacteriales</taxon>
        <taxon>Flavobacteriaceae</taxon>
        <taxon>Tenacibaculum</taxon>
    </lineage>
</organism>
<feature type="transmembrane region" description="Helical" evidence="6">
    <location>
        <begin position="368"/>
        <end position="392"/>
    </location>
</feature>
<keyword evidence="5 6" id="KW-0472">Membrane</keyword>
<dbReference type="Proteomes" id="UP000194221">
    <property type="component" value="Unassembled WGS sequence"/>
</dbReference>
<keyword evidence="3 6" id="KW-0812">Transmembrane</keyword>
<reference evidence="7 8" key="1">
    <citation type="submission" date="2015-03" db="EMBL/GenBank/DDBJ databases">
        <title>Genome sequence of Tenacibaculum sp. S2-2, isolated from intestinal microbiota of sea cucumber, Apostichopus japonicas.</title>
        <authorList>
            <person name="Shao Z."/>
            <person name="Wang L."/>
            <person name="Li X."/>
        </authorList>
    </citation>
    <scope>NUCLEOTIDE SEQUENCE [LARGE SCALE GENOMIC DNA]</scope>
    <source>
        <strain evidence="7 8">S2-2</strain>
    </source>
</reference>
<evidence type="ECO:0000256" key="1">
    <source>
        <dbReference type="ARBA" id="ARBA00004651"/>
    </source>
</evidence>
<protein>
    <submittedName>
        <fullName evidence="7">Permease</fullName>
    </submittedName>
</protein>
<dbReference type="InterPro" id="IPR005495">
    <property type="entry name" value="LptG/LptF_permease"/>
</dbReference>
<evidence type="ECO:0000256" key="5">
    <source>
        <dbReference type="ARBA" id="ARBA00023136"/>
    </source>
</evidence>
<keyword evidence="2" id="KW-1003">Cell membrane</keyword>
<dbReference type="AlphaFoldDB" id="A0A1Y2PCP3"/>
<gene>
    <name evidence="7" type="ORF">WH52_05605</name>
</gene>
<dbReference type="OrthoDB" id="1096108at2"/>
<evidence type="ECO:0000256" key="3">
    <source>
        <dbReference type="ARBA" id="ARBA00022692"/>
    </source>
</evidence>
<comment type="subcellular location">
    <subcellularLocation>
        <location evidence="1">Cell membrane</location>
        <topology evidence="1">Multi-pass membrane protein</topology>
    </subcellularLocation>
</comment>
<dbReference type="GO" id="GO:0043190">
    <property type="term" value="C:ATP-binding cassette (ABC) transporter complex"/>
    <property type="evidence" value="ECO:0007669"/>
    <property type="project" value="TreeGrafter"/>
</dbReference>
<comment type="caution">
    <text evidence="7">The sequence shown here is derived from an EMBL/GenBank/DDBJ whole genome shotgun (WGS) entry which is preliminary data.</text>
</comment>
<feature type="transmembrane region" description="Helical" evidence="6">
    <location>
        <begin position="398"/>
        <end position="417"/>
    </location>
</feature>
<evidence type="ECO:0000256" key="4">
    <source>
        <dbReference type="ARBA" id="ARBA00022989"/>
    </source>
</evidence>
<evidence type="ECO:0000313" key="7">
    <source>
        <dbReference type="EMBL" id="OSY88254.1"/>
    </source>
</evidence>
<dbReference type="GO" id="GO:0015920">
    <property type="term" value="P:lipopolysaccharide transport"/>
    <property type="evidence" value="ECO:0007669"/>
    <property type="project" value="TreeGrafter"/>
</dbReference>
<evidence type="ECO:0000313" key="8">
    <source>
        <dbReference type="Proteomes" id="UP000194221"/>
    </source>
</evidence>
<dbReference type="EMBL" id="LAPZ01000003">
    <property type="protein sequence ID" value="OSY88254.1"/>
    <property type="molecule type" value="Genomic_DNA"/>
</dbReference>
<sequence>MKILDRYILKSFLVPFFATFLIILFVLVMQMLWLAFDNFAGKGLSLTIILKFLWYSTLMAAPQALPIGVLLSSIMSLGALSENYEFAAAKSAGVSLQRIVRPLVFLAFLMSAINFVFLNNVYPYAVLRQLNMKVNIKKKQPALALVPGSFNTEIPNYQIKFEEKYGEKENLLKKVLIYDLSSRKGNNKIITAEKGEIISEEGSRYMTLVLKNGHFFQNHNAYGTSYQKQKKMPASHAKFDEYTINIDVSSFSDDNVEDLNYTQNYNMLSLGQLKDTLPTLKIKYDEFLKSRAENLFASIEIDKLYKHPDSLIDKEVSLDILSNFKEKDKNSILNTALSKVNRTLSNNDSYKTSFKNKRKYLNLYDIEYYNRIAFSLSCLLLFFIGAPLGSIIRKGGMGLPMILAIAIYVTYFFTNTFGRNLAEESSLTAITGSWLAMLIMTPVAIFLTVRATQDKGLFNFSSIFTPITTLFKKLFSKKEKTQ</sequence>
<keyword evidence="4 6" id="KW-1133">Transmembrane helix</keyword>
<accession>A0A1Y2PCP3</accession>
<dbReference type="PANTHER" id="PTHR33529:SF6">
    <property type="entry name" value="YJGP_YJGQ FAMILY PERMEASE"/>
    <property type="match status" value="1"/>
</dbReference>
<feature type="transmembrane region" description="Helical" evidence="6">
    <location>
        <begin position="429"/>
        <end position="451"/>
    </location>
</feature>
<feature type="transmembrane region" description="Helical" evidence="6">
    <location>
        <begin position="64"/>
        <end position="84"/>
    </location>
</feature>
<feature type="transmembrane region" description="Helical" evidence="6">
    <location>
        <begin position="104"/>
        <end position="127"/>
    </location>
</feature>
<evidence type="ECO:0000256" key="2">
    <source>
        <dbReference type="ARBA" id="ARBA00022475"/>
    </source>
</evidence>
<keyword evidence="8" id="KW-1185">Reference proteome</keyword>
<dbReference type="InParanoid" id="A0A1Y2PCP3"/>
<evidence type="ECO:0000256" key="6">
    <source>
        <dbReference type="SAM" id="Phobius"/>
    </source>
</evidence>